<keyword evidence="6" id="KW-1185">Reference proteome</keyword>
<accession>A0A139ISM1</accession>
<evidence type="ECO:0000259" key="3">
    <source>
        <dbReference type="Pfam" id="PF08549"/>
    </source>
</evidence>
<evidence type="ECO:0000259" key="4">
    <source>
        <dbReference type="Pfam" id="PF20497"/>
    </source>
</evidence>
<dbReference type="InterPro" id="IPR046464">
    <property type="entry name" value="SWI-SNF_Ssr4_C"/>
</dbReference>
<proteinExistence type="predicted"/>
<dbReference type="AlphaFoldDB" id="A0A139ISM1"/>
<feature type="compositionally biased region" description="Polar residues" evidence="2">
    <location>
        <begin position="640"/>
        <end position="659"/>
    </location>
</feature>
<feature type="region of interest" description="Disordered" evidence="2">
    <location>
        <begin position="507"/>
        <end position="604"/>
    </location>
</feature>
<keyword evidence="1" id="KW-0175">Coiled coil</keyword>
<dbReference type="OrthoDB" id="5321006at2759"/>
<feature type="compositionally biased region" description="Polar residues" evidence="2">
    <location>
        <begin position="566"/>
        <end position="595"/>
    </location>
</feature>
<feature type="non-terminal residue" evidence="5">
    <location>
        <position position="1"/>
    </location>
</feature>
<protein>
    <recommendedName>
        <fullName evidence="7">DUF1750-domain-containing protein</fullName>
    </recommendedName>
</protein>
<evidence type="ECO:0000256" key="2">
    <source>
        <dbReference type="SAM" id="MobiDB-lite"/>
    </source>
</evidence>
<evidence type="ECO:0000313" key="6">
    <source>
        <dbReference type="Proteomes" id="UP000073492"/>
    </source>
</evidence>
<feature type="compositionally biased region" description="Polar residues" evidence="2">
    <location>
        <begin position="515"/>
        <end position="534"/>
    </location>
</feature>
<dbReference type="EMBL" id="LFZO01000014">
    <property type="protein sequence ID" value="KXT17798.1"/>
    <property type="molecule type" value="Genomic_DNA"/>
</dbReference>
<evidence type="ECO:0008006" key="7">
    <source>
        <dbReference type="Google" id="ProtNLM"/>
    </source>
</evidence>
<evidence type="ECO:0000256" key="1">
    <source>
        <dbReference type="SAM" id="Coils"/>
    </source>
</evidence>
<dbReference type="Pfam" id="PF08549">
    <property type="entry name" value="SWI-SNF_Ssr4_N"/>
    <property type="match status" value="1"/>
</dbReference>
<feature type="compositionally biased region" description="Low complexity" evidence="2">
    <location>
        <begin position="660"/>
        <end position="679"/>
    </location>
</feature>
<dbReference type="Pfam" id="PF20497">
    <property type="entry name" value="SWI-SNF_Ssr4_C"/>
    <property type="match status" value="1"/>
</dbReference>
<reference evidence="5 6" key="1">
    <citation type="submission" date="2015-07" db="EMBL/GenBank/DDBJ databases">
        <title>Comparative genomics of the Sigatoka disease complex on banana suggests a link between parallel evolutionary changes in Pseudocercospora fijiensis and Pseudocercospora eumusae and increased virulence on the banana host.</title>
        <authorList>
            <person name="Chang T.-C."/>
            <person name="Salvucci A."/>
            <person name="Crous P.W."/>
            <person name="Stergiopoulos I."/>
        </authorList>
    </citation>
    <scope>NUCLEOTIDE SEQUENCE [LARGE SCALE GENOMIC DNA]</scope>
    <source>
        <strain evidence="5 6">CBS 116634</strain>
    </source>
</reference>
<dbReference type="Proteomes" id="UP000073492">
    <property type="component" value="Unassembled WGS sequence"/>
</dbReference>
<feature type="domain" description="SWI/SNF and RSC complexes subunit Ssr4 N-terminal" evidence="3">
    <location>
        <begin position="27"/>
        <end position="243"/>
    </location>
</feature>
<dbReference type="InterPro" id="IPR013859">
    <property type="entry name" value="Ssr4_N"/>
</dbReference>
<feature type="coiled-coil region" evidence="1">
    <location>
        <begin position="387"/>
        <end position="414"/>
    </location>
</feature>
<feature type="compositionally biased region" description="Low complexity" evidence="2">
    <location>
        <begin position="235"/>
        <end position="247"/>
    </location>
</feature>
<feature type="domain" description="SWI/SNF and RSC complexes subunit Ssr4 C-terminal" evidence="4">
    <location>
        <begin position="287"/>
        <end position="727"/>
    </location>
</feature>
<evidence type="ECO:0000313" key="5">
    <source>
        <dbReference type="EMBL" id="KXT17798.1"/>
    </source>
</evidence>
<comment type="caution">
    <text evidence="5">The sequence shown here is derived from an EMBL/GenBank/DDBJ whole genome shotgun (WGS) entry which is preliminary data.</text>
</comment>
<feature type="region of interest" description="Disordered" evidence="2">
    <location>
        <begin position="624"/>
        <end position="740"/>
    </location>
</feature>
<dbReference type="GO" id="GO:0006338">
    <property type="term" value="P:chromatin remodeling"/>
    <property type="evidence" value="ECO:0007669"/>
    <property type="project" value="InterPro"/>
</dbReference>
<sequence length="740" mass="81261">QSIDVKRGSHFLKEFQATLGRIATKMNNPSQGVAPQLQPHVHLCSQHRFPVVQSLELQQAFRYLIDAPAIVKHHASMAWEYLSAPSDGRVWLEWIPREKNDYPYPSDGYVWGDMEQSYRQDLNGYTIELKVQGIGYRPGHDQMATHARTRYHFVGKNPSVNAPMPDDTLWIVHYHQAAQHQIMPAAQVPVSPQMQQIISQRRWLESQGRLDRRDFMLHDREHWPIINIPGHGPSQQQGQYAAQQAAQSRPYGAYPQQAGQPPSKRPRTQGPGAVPGSSDGVPDTSIEAEEDTALGDYFDHLTQRDISLARYTQHHRWMEEVFSSPYASSNIVPPDLGLGLMGELKGLTDGILEPPDMEVRDVAERPAKAQEPAAFTNLKKEQVDEFSKRVTKHLKEGQAEIERMKAEHAAKMQDWKKVKALTQAEKRLRFASWEVHEDQPISVFRLEADPAANGNAEEGLGKENVEDVVKEVESLLKVNIKGHQDATRISRGGLKDRKPVAFNYDQQTNQQDTTSENMTDMQQQQSTATSTPGANGTRAGETTTYHEDPTSNAQTPAEQAVKAPPTAQTSYQPDLTLQMPSRSGTPQNDGNNNTAGEALEDMPGMDMNDMVMDGMDMDVDHSNIDFGDTPGQDLAIDDGGTSSLNLTGAETSNTAATATGAQSGPSAQQPPAQEQPVESGLGDMGGDFNDTFGDILNNDSNGDDGLIDFEGGMGDSAFGDALHGMDSVGGSGEGNTPAQP</sequence>
<feature type="region of interest" description="Disordered" evidence="2">
    <location>
        <begin position="224"/>
        <end position="284"/>
    </location>
</feature>
<gene>
    <name evidence="5" type="ORF">AC579_5326</name>
</gene>
<name>A0A139ISM1_9PEZI</name>
<organism evidence="5 6">
    <name type="scientific">Pseudocercospora musae</name>
    <dbReference type="NCBI Taxonomy" id="113226"/>
    <lineage>
        <taxon>Eukaryota</taxon>
        <taxon>Fungi</taxon>
        <taxon>Dikarya</taxon>
        <taxon>Ascomycota</taxon>
        <taxon>Pezizomycotina</taxon>
        <taxon>Dothideomycetes</taxon>
        <taxon>Dothideomycetidae</taxon>
        <taxon>Mycosphaerellales</taxon>
        <taxon>Mycosphaerellaceae</taxon>
        <taxon>Pseudocercospora</taxon>
    </lineage>
</organism>